<evidence type="ECO:0000313" key="4">
    <source>
        <dbReference type="RefSeq" id="XP_017972972.1"/>
    </source>
</evidence>
<dbReference type="KEGG" id="tcc:108661351"/>
<reference evidence="3" key="1">
    <citation type="journal article" date="1997" name="Nucleic Acids Res.">
        <title>tRNAscan-SE: a program for improved detection of transfer RNA genes in genomic sequence.</title>
        <authorList>
            <person name="Lowe T.M."/>
            <person name="Eddy S.R."/>
        </authorList>
    </citation>
    <scope>NUCLEOTIDE SEQUENCE [LARGE SCALE GENOMIC DNA]</scope>
    <source>
        <strain evidence="3">r\B97-61/B2</strain>
    </source>
</reference>
<evidence type="ECO:0000259" key="1">
    <source>
        <dbReference type="Pfam" id="PF03108"/>
    </source>
</evidence>
<dbReference type="RefSeq" id="XP_017972972.1">
    <property type="nucleotide sequence ID" value="XM_018117483.1"/>
</dbReference>
<evidence type="ECO:0000313" key="3">
    <source>
        <dbReference type="Proteomes" id="UP000694886"/>
    </source>
</evidence>
<dbReference type="InterPro" id="IPR004332">
    <property type="entry name" value="Transposase_MuDR"/>
</dbReference>
<dbReference type="Pfam" id="PF10551">
    <property type="entry name" value="MULE"/>
    <property type="match status" value="1"/>
</dbReference>
<evidence type="ECO:0000259" key="2">
    <source>
        <dbReference type="Pfam" id="PF10551"/>
    </source>
</evidence>
<reference evidence="4" key="2">
    <citation type="submission" date="2025-08" db="UniProtKB">
        <authorList>
            <consortium name="RefSeq"/>
        </authorList>
    </citation>
    <scope>IDENTIFICATION</scope>
</reference>
<accession>A0AB32W4I2</accession>
<feature type="domain" description="Transposase MuDR plant" evidence="1">
    <location>
        <begin position="40"/>
        <end position="93"/>
    </location>
</feature>
<feature type="domain" description="MULE transposase" evidence="2">
    <location>
        <begin position="199"/>
        <end position="284"/>
    </location>
</feature>
<dbReference type="PANTHER" id="PTHR31973">
    <property type="entry name" value="POLYPROTEIN, PUTATIVE-RELATED"/>
    <property type="match status" value="1"/>
</dbReference>
<proteinExistence type="predicted"/>
<dbReference type="GeneID" id="108661351"/>
<sequence length="285" mass="33165">MVNTWVSRQWIIPMVDMIPFQTVGSEKSRSMDNHLYREKVFSSKVELKRALSMLALKEHIEVRVKKSCHARFKVGWKEKACKFALRATKLPEGEYWQLQKFQKVHTCTVDGLQCGYRTRSARLIGELISTRVQRNYVTLLRSKEIMEEMNRKWGLQCLYGKAWQAKEYAESLVFGPPRRVLQTPPLIFPYVETAVIRYVVVINATHLNGKFKSILFVAICKDVNGQIYPVAFGISHVKDKESWSWFLNQLRRAIGCPENAMFISDQHLSIKNAIEKVYKDAHHNL</sequence>
<protein>
    <submittedName>
        <fullName evidence="4">Uncharacterized protein LOC108661351</fullName>
    </submittedName>
</protein>
<gene>
    <name evidence="4" type="primary">LOC108661351</name>
</gene>
<dbReference type="PANTHER" id="PTHR31973:SF195">
    <property type="entry name" value="MUDR FAMILY TRANSPOSASE"/>
    <property type="match status" value="1"/>
</dbReference>
<dbReference type="InterPro" id="IPR018289">
    <property type="entry name" value="MULE_transposase_dom"/>
</dbReference>
<organism evidence="3 4">
    <name type="scientific">Theobroma cacao</name>
    <name type="common">Cacao</name>
    <name type="synonym">Cocoa</name>
    <dbReference type="NCBI Taxonomy" id="3641"/>
    <lineage>
        <taxon>Eukaryota</taxon>
        <taxon>Viridiplantae</taxon>
        <taxon>Streptophyta</taxon>
        <taxon>Embryophyta</taxon>
        <taxon>Tracheophyta</taxon>
        <taxon>Spermatophyta</taxon>
        <taxon>Magnoliopsida</taxon>
        <taxon>eudicotyledons</taxon>
        <taxon>Gunneridae</taxon>
        <taxon>Pentapetalae</taxon>
        <taxon>rosids</taxon>
        <taxon>malvids</taxon>
        <taxon>Malvales</taxon>
        <taxon>Malvaceae</taxon>
        <taxon>Byttnerioideae</taxon>
        <taxon>Theobroma</taxon>
    </lineage>
</organism>
<dbReference type="AlphaFoldDB" id="A0AB32W4I2"/>
<dbReference type="Proteomes" id="UP000694886">
    <property type="component" value="Chromosome 1"/>
</dbReference>
<name>A0AB32W4I2_THECC</name>
<dbReference type="Gramene" id="Tc01v2_t017970.1">
    <property type="protein sequence ID" value="Tc01v2_p017970.1"/>
    <property type="gene ID" value="Tc01v2_g017970"/>
</dbReference>
<dbReference type="Pfam" id="PF03108">
    <property type="entry name" value="DBD_Tnp_Mut"/>
    <property type="match status" value="1"/>
</dbReference>